<organism evidence="1 2">
    <name type="scientific">Diversispora epigaea</name>
    <dbReference type="NCBI Taxonomy" id="1348612"/>
    <lineage>
        <taxon>Eukaryota</taxon>
        <taxon>Fungi</taxon>
        <taxon>Fungi incertae sedis</taxon>
        <taxon>Mucoromycota</taxon>
        <taxon>Glomeromycotina</taxon>
        <taxon>Glomeromycetes</taxon>
        <taxon>Diversisporales</taxon>
        <taxon>Diversisporaceae</taxon>
        <taxon>Diversispora</taxon>
    </lineage>
</organism>
<name>A0A397JTA1_9GLOM</name>
<evidence type="ECO:0008006" key="3">
    <source>
        <dbReference type="Google" id="ProtNLM"/>
    </source>
</evidence>
<evidence type="ECO:0000313" key="1">
    <source>
        <dbReference type="EMBL" id="RHZ87630.1"/>
    </source>
</evidence>
<accession>A0A397JTA1</accession>
<dbReference type="OrthoDB" id="2379792at2759"/>
<dbReference type="EMBL" id="PQFF01000031">
    <property type="protein sequence ID" value="RHZ87630.1"/>
    <property type="molecule type" value="Genomic_DNA"/>
</dbReference>
<proteinExistence type="predicted"/>
<dbReference type="Proteomes" id="UP000266861">
    <property type="component" value="Unassembled WGS sequence"/>
</dbReference>
<sequence>MLKKLNECMWTQKWLKQNRIKWWITQHKAKKVHWKFATKTQKYLLPDFQDAKYRQFSLKLLNSELPTLNNLNKRKPWIYKTNTCPFCAMEVENNIHVFTCQAQTNINPLQ</sequence>
<gene>
    <name evidence="1" type="ORF">Glove_33g28</name>
</gene>
<comment type="caution">
    <text evidence="1">The sequence shown here is derived from an EMBL/GenBank/DDBJ whole genome shotgun (WGS) entry which is preliminary data.</text>
</comment>
<evidence type="ECO:0000313" key="2">
    <source>
        <dbReference type="Proteomes" id="UP000266861"/>
    </source>
</evidence>
<dbReference type="AlphaFoldDB" id="A0A397JTA1"/>
<protein>
    <recommendedName>
        <fullName evidence="3">Reverse transcriptase zinc-binding domain-containing protein</fullName>
    </recommendedName>
</protein>
<reference evidence="1 2" key="1">
    <citation type="submission" date="2018-08" db="EMBL/GenBank/DDBJ databases">
        <title>Genome and evolution of the arbuscular mycorrhizal fungus Diversispora epigaea (formerly Glomus versiforme) and its bacterial endosymbionts.</title>
        <authorList>
            <person name="Sun X."/>
            <person name="Fei Z."/>
            <person name="Harrison M."/>
        </authorList>
    </citation>
    <scope>NUCLEOTIDE SEQUENCE [LARGE SCALE GENOMIC DNA]</scope>
    <source>
        <strain evidence="1 2">IT104</strain>
    </source>
</reference>
<keyword evidence="2" id="KW-1185">Reference proteome</keyword>